<dbReference type="AlphaFoldDB" id="A0AAV9J4J4"/>
<evidence type="ECO:0000313" key="2">
    <source>
        <dbReference type="EMBL" id="KAK4539548.1"/>
    </source>
</evidence>
<evidence type="ECO:0000313" key="3">
    <source>
        <dbReference type="Proteomes" id="UP001324427"/>
    </source>
</evidence>
<protein>
    <recommendedName>
        <fullName evidence="4">Glycoside hydrolase family 93 protein</fullName>
    </recommendedName>
</protein>
<dbReference type="Proteomes" id="UP001324427">
    <property type="component" value="Unassembled WGS sequence"/>
</dbReference>
<feature type="signal peptide" evidence="1">
    <location>
        <begin position="1"/>
        <end position="19"/>
    </location>
</feature>
<name>A0AAV9J4J4_9PEZI</name>
<evidence type="ECO:0008006" key="4">
    <source>
        <dbReference type="Google" id="ProtNLM"/>
    </source>
</evidence>
<reference evidence="2 3" key="1">
    <citation type="submission" date="2021-11" db="EMBL/GenBank/DDBJ databases">
        <title>Black yeast isolated from Biological Soil Crust.</title>
        <authorList>
            <person name="Kurbessoian T."/>
        </authorList>
    </citation>
    <scope>NUCLEOTIDE SEQUENCE [LARGE SCALE GENOMIC DNA]</scope>
    <source>
        <strain evidence="2 3">CCFEE 5522</strain>
    </source>
</reference>
<sequence length="390" mass="42179">MLSTTLLTFGALAVGTANALLSNVTIFTPPSNYTIPRTLYARTVLLNQDCETSNVLLATWENYGPNNDTDPYFPIYQSLDLGATWTERSRVYDQANGWGLRYQPFLYELPQAVGNFSAGTLLLAGNSIPEDLSETQIDLYASTDKGYTWSFVSHIAHGGEALPDNGLTPVWEPFLMIYENQLVAYYSDQRDPLHGQKLVHQTSTNLLNWTAPVDDVAYSNYTFRPGMTTVSELPLGNWIMTYEFYGAPEAAFAVYYRISNSPLTFNASVGLPIIATDGTVPISSPYNVWTPVGGSLGTIAVSCGTLSEVFLNHNLGAPGAWTKVPTLEGVSYTRSLRVLPGESEILITGGGVLGGTNNSVTTSSIDITPVGPKLASCNAGTGTYSGRRMV</sequence>
<dbReference type="SUPFAM" id="SSF110296">
    <property type="entry name" value="Oligoxyloglucan reducing end-specific cellobiohydrolase"/>
    <property type="match status" value="1"/>
</dbReference>
<dbReference type="Gene3D" id="2.120.10.10">
    <property type="match status" value="1"/>
</dbReference>
<keyword evidence="1" id="KW-0732">Signal</keyword>
<dbReference type="PANTHER" id="PTHR38792">
    <property type="entry name" value="BNR/ASP-BOX REPEAT DOMAIN PROTEIN (AFU_ORTHOLOGUE AFUA_7G06430)-RELATED"/>
    <property type="match status" value="1"/>
</dbReference>
<accession>A0AAV9J4J4</accession>
<keyword evidence="3" id="KW-1185">Reference proteome</keyword>
<dbReference type="EMBL" id="JAVFHQ010000090">
    <property type="protein sequence ID" value="KAK4539548.1"/>
    <property type="molecule type" value="Genomic_DNA"/>
</dbReference>
<gene>
    <name evidence="2" type="ORF">LTR36_010825</name>
</gene>
<organism evidence="2 3">
    <name type="scientific">Oleoguttula mirabilis</name>
    <dbReference type="NCBI Taxonomy" id="1507867"/>
    <lineage>
        <taxon>Eukaryota</taxon>
        <taxon>Fungi</taxon>
        <taxon>Dikarya</taxon>
        <taxon>Ascomycota</taxon>
        <taxon>Pezizomycotina</taxon>
        <taxon>Dothideomycetes</taxon>
        <taxon>Dothideomycetidae</taxon>
        <taxon>Mycosphaerellales</taxon>
        <taxon>Teratosphaeriaceae</taxon>
        <taxon>Oleoguttula</taxon>
    </lineage>
</organism>
<dbReference type="PANTHER" id="PTHR38792:SF3">
    <property type="entry name" value="BNR_ASP-BOX REPEAT DOMAIN PROTEIN (AFU_ORTHOLOGUE AFUA_7G06430)-RELATED"/>
    <property type="match status" value="1"/>
</dbReference>
<evidence type="ECO:0000256" key="1">
    <source>
        <dbReference type="SAM" id="SignalP"/>
    </source>
</evidence>
<comment type="caution">
    <text evidence="2">The sequence shown here is derived from an EMBL/GenBank/DDBJ whole genome shotgun (WGS) entry which is preliminary data.</text>
</comment>
<feature type="chain" id="PRO_5043687294" description="Glycoside hydrolase family 93 protein" evidence="1">
    <location>
        <begin position="20"/>
        <end position="390"/>
    </location>
</feature>
<proteinExistence type="predicted"/>